<evidence type="ECO:0000313" key="3">
    <source>
        <dbReference type="Proteomes" id="UP000011885"/>
    </source>
</evidence>
<feature type="region of interest" description="Disordered" evidence="1">
    <location>
        <begin position="1"/>
        <end position="21"/>
    </location>
</feature>
<dbReference type="PATRIC" id="fig|1263870.3.peg.6813"/>
<sequence length="47" mass="5103">MLPLNEEINSPHRPRDGRSMSDCAEVLRSSLSKNATGGLKTKHPSIA</sequence>
<comment type="caution">
    <text evidence="2">The sequence shown here is derived from an EMBL/GenBank/DDBJ whole genome shotgun (WGS) entry which is preliminary data.</text>
</comment>
<evidence type="ECO:0000256" key="1">
    <source>
        <dbReference type="SAM" id="MobiDB-lite"/>
    </source>
</evidence>
<feature type="compositionally biased region" description="Basic and acidic residues" evidence="1">
    <location>
        <begin position="9"/>
        <end position="19"/>
    </location>
</feature>
<evidence type="ECO:0000313" key="2">
    <source>
        <dbReference type="EMBL" id="EMI52139.1"/>
    </source>
</evidence>
<reference evidence="2 3" key="1">
    <citation type="journal article" date="2013" name="Mar. Genomics">
        <title>Expression of sulfatases in Rhodopirellula baltica and the diversity of sulfatases in the genus Rhodopirellula.</title>
        <authorList>
            <person name="Wegner C.E."/>
            <person name="Richter-Heitmann T."/>
            <person name="Klindworth A."/>
            <person name="Klockow C."/>
            <person name="Richter M."/>
            <person name="Achstetter T."/>
            <person name="Glockner F.O."/>
            <person name="Harder J."/>
        </authorList>
    </citation>
    <scope>NUCLEOTIDE SEQUENCE [LARGE SCALE GENOMIC DNA]</scope>
    <source>
        <strain evidence="2 3">SM41</strain>
    </source>
</reference>
<accession>M5TSU9</accession>
<name>M5TSU9_9BACT</name>
<proteinExistence type="predicted"/>
<dbReference type="AlphaFoldDB" id="M5TSU9"/>
<dbReference type="Proteomes" id="UP000011885">
    <property type="component" value="Unassembled WGS sequence"/>
</dbReference>
<keyword evidence="3" id="KW-1185">Reference proteome</keyword>
<dbReference type="EMBL" id="ANOH01000446">
    <property type="protein sequence ID" value="EMI52139.1"/>
    <property type="molecule type" value="Genomic_DNA"/>
</dbReference>
<gene>
    <name evidence="2" type="ORF">RSSM_06430</name>
</gene>
<protein>
    <submittedName>
        <fullName evidence="2">Uncharacterized protein</fullName>
    </submittedName>
</protein>
<organism evidence="2 3">
    <name type="scientific">Rhodopirellula sallentina SM41</name>
    <dbReference type="NCBI Taxonomy" id="1263870"/>
    <lineage>
        <taxon>Bacteria</taxon>
        <taxon>Pseudomonadati</taxon>
        <taxon>Planctomycetota</taxon>
        <taxon>Planctomycetia</taxon>
        <taxon>Pirellulales</taxon>
        <taxon>Pirellulaceae</taxon>
        <taxon>Rhodopirellula</taxon>
    </lineage>
</organism>